<dbReference type="STRING" id="246437.L9L920"/>
<dbReference type="GO" id="GO:0036312">
    <property type="term" value="F:phosphatidylinositol 3-kinase regulatory subunit binding"/>
    <property type="evidence" value="ECO:0007669"/>
    <property type="project" value="TreeGrafter"/>
</dbReference>
<dbReference type="InterPro" id="IPR029071">
    <property type="entry name" value="Ubiquitin-like_domsf"/>
</dbReference>
<proteinExistence type="predicted"/>
<dbReference type="PROSITE" id="PS51377">
    <property type="entry name" value="KIND"/>
    <property type="match status" value="1"/>
</dbReference>
<dbReference type="Pfam" id="PF00373">
    <property type="entry name" value="FERM_M"/>
    <property type="match status" value="1"/>
</dbReference>
<reference evidence="8" key="1">
    <citation type="submission" date="2012-07" db="EMBL/GenBank/DDBJ databases">
        <title>Genome of the Chinese tree shrew, a rising model animal genetically related to primates.</title>
        <authorList>
            <person name="Zhang G."/>
            <person name="Fan Y."/>
            <person name="Yao Y."/>
            <person name="Huang Z."/>
        </authorList>
    </citation>
    <scope>NUCLEOTIDE SEQUENCE [LARGE SCALE GENOMIC DNA]</scope>
</reference>
<dbReference type="Gene3D" id="3.10.20.90">
    <property type="entry name" value="Phosphatidylinositol 3-kinase Catalytic Subunit, Chain A, domain 1"/>
    <property type="match status" value="1"/>
</dbReference>
<evidence type="ECO:0000256" key="1">
    <source>
        <dbReference type="ARBA" id="ARBA00022737"/>
    </source>
</evidence>
<dbReference type="eggNOG" id="KOG0792">
    <property type="taxonomic scope" value="Eukaryota"/>
</dbReference>
<dbReference type="PANTHER" id="PTHR46900:SF1">
    <property type="entry name" value="TYROSINE-PROTEIN PHOSPHATASE NON-RECEPTOR TYPE 13"/>
    <property type="match status" value="1"/>
</dbReference>
<feature type="domain" description="FERM" evidence="4">
    <location>
        <begin position="278"/>
        <end position="584"/>
    </location>
</feature>
<dbReference type="PRINTS" id="PR00935">
    <property type="entry name" value="BAND41"/>
</dbReference>
<dbReference type="InterPro" id="IPR011019">
    <property type="entry name" value="KIND_dom"/>
</dbReference>
<dbReference type="Pfam" id="PF09379">
    <property type="entry name" value="FERM_N"/>
    <property type="match status" value="1"/>
</dbReference>
<sequence length="720" mass="80903">MTLYWGADHEVPQSQPIKLGDHLNSILLGMCEDVIYARVSVRTVLDACSAHIRNSNCAPSFSYVKQLVKLVLGNLSGTDQLSRSSDQKPDRSQAIRDRLRGKGLPTEPVRRYKTYHSDVFNTSSESPSIISCESDFRQVKRSEASKRFECSSGLLSVDESQGQSQRPSRQYETSLEGNLINQEIMLKRQEEEMMQLQARMALRQSRLSLYPGDTIKASMLDITRDPLREIALETAMTQRKLRNFFGPEFVKMTIEPFISLDLPRSILAKKGKNEDNRRKVNIMLLSGQRLELTCDTKTICKDVFDMVVAHIGLVEHHLFALATLKDNEYFFVDPDLKLTKVAPDGWKEEPKKKSKATVNFTLFFRIKFFMDDVSLIQHTLTCHQYYLQLRKDILEERMHCDDETALLLASLALQAEYGDYQPEKKKITLQNTSDGIKHAFQTDNSKVCQYLLHLCSSQHKFQLQMRARQSNQDAQDIGDRLISVNSVSLEGVSHHAAIEILQNAPEDVTLVVSQPKEKMSKGDRLISVNSVSLEGVSHHAAIEILQNAPEDVTLVVSQPKEKMSKAPSPAHLANGMKNYMKKSPYLQDGAVDSCEDHHWPRGTLRHTSEGSFGLSGGLREGSLSSQDSRTESASLSQSQVNGFFASHIGDRTWQESQHGSPSPSEISKVTEKKRTSTGSNQSKAKKPGISDATDYSDRGDSDMDEATYSSSRDHHTPKKA</sequence>
<feature type="coiled-coil region" evidence="2">
    <location>
        <begin position="179"/>
        <end position="206"/>
    </location>
</feature>
<dbReference type="AlphaFoldDB" id="L9L920"/>
<keyword evidence="7" id="KW-0675">Receptor</keyword>
<dbReference type="SMART" id="SM00228">
    <property type="entry name" value="PDZ"/>
    <property type="match status" value="1"/>
</dbReference>
<feature type="region of interest" description="Disordered" evidence="3">
    <location>
        <begin position="79"/>
        <end position="105"/>
    </location>
</feature>
<dbReference type="PANTHER" id="PTHR46900">
    <property type="entry name" value="TYROSINE-PROTEIN PHOSPHATASE NON-RECEPTOR TYPE 13"/>
    <property type="match status" value="1"/>
</dbReference>
<dbReference type="InterPro" id="IPR000299">
    <property type="entry name" value="FERM_domain"/>
</dbReference>
<evidence type="ECO:0000256" key="2">
    <source>
        <dbReference type="SAM" id="Coils"/>
    </source>
</evidence>
<dbReference type="Gene3D" id="1.20.80.60">
    <property type="match status" value="1"/>
</dbReference>
<dbReference type="SMART" id="SM00295">
    <property type="entry name" value="B41"/>
    <property type="match status" value="1"/>
</dbReference>
<keyword evidence="8" id="KW-1185">Reference proteome</keyword>
<name>L9L920_TUPCH</name>
<dbReference type="GO" id="GO:0005634">
    <property type="term" value="C:nucleus"/>
    <property type="evidence" value="ECO:0007669"/>
    <property type="project" value="TreeGrafter"/>
</dbReference>
<feature type="compositionally biased region" description="Polar residues" evidence="3">
    <location>
        <begin position="654"/>
        <end position="667"/>
    </location>
</feature>
<dbReference type="SMART" id="SM01196">
    <property type="entry name" value="FERM_C"/>
    <property type="match status" value="1"/>
</dbReference>
<dbReference type="Pfam" id="PF16599">
    <property type="entry name" value="PTN13_u3"/>
    <property type="match status" value="1"/>
</dbReference>
<dbReference type="InterPro" id="IPR018979">
    <property type="entry name" value="FERM_N"/>
</dbReference>
<dbReference type="InterPro" id="IPR001478">
    <property type="entry name" value="PDZ"/>
</dbReference>
<dbReference type="InterPro" id="IPR018980">
    <property type="entry name" value="FERM_PH-like_C"/>
</dbReference>
<evidence type="ECO:0000313" key="8">
    <source>
        <dbReference type="Proteomes" id="UP000011518"/>
    </source>
</evidence>
<dbReference type="Gene3D" id="2.30.42.10">
    <property type="match status" value="2"/>
</dbReference>
<dbReference type="InterPro" id="IPR036034">
    <property type="entry name" value="PDZ_sf"/>
</dbReference>
<dbReference type="InParanoid" id="L9L920"/>
<evidence type="ECO:0000259" key="6">
    <source>
        <dbReference type="PROSITE" id="PS51377"/>
    </source>
</evidence>
<organism evidence="7 8">
    <name type="scientific">Tupaia chinensis</name>
    <name type="common">Chinese tree shrew</name>
    <name type="synonym">Tupaia belangeri chinensis</name>
    <dbReference type="NCBI Taxonomy" id="246437"/>
    <lineage>
        <taxon>Eukaryota</taxon>
        <taxon>Metazoa</taxon>
        <taxon>Chordata</taxon>
        <taxon>Craniata</taxon>
        <taxon>Vertebrata</taxon>
        <taxon>Euteleostomi</taxon>
        <taxon>Mammalia</taxon>
        <taxon>Eutheria</taxon>
        <taxon>Euarchontoglires</taxon>
        <taxon>Scandentia</taxon>
        <taxon>Tupaiidae</taxon>
        <taxon>Tupaia</taxon>
    </lineage>
</organism>
<evidence type="ECO:0000256" key="3">
    <source>
        <dbReference type="SAM" id="MobiDB-lite"/>
    </source>
</evidence>
<dbReference type="InterPro" id="IPR019749">
    <property type="entry name" value="Band_41_domain"/>
</dbReference>
<keyword evidence="1" id="KW-0677">Repeat</keyword>
<dbReference type="EMBL" id="KB320503">
    <property type="protein sequence ID" value="ELW70212.1"/>
    <property type="molecule type" value="Genomic_DNA"/>
</dbReference>
<evidence type="ECO:0000259" key="4">
    <source>
        <dbReference type="PROSITE" id="PS50057"/>
    </source>
</evidence>
<dbReference type="PROSITE" id="PS50057">
    <property type="entry name" value="FERM_3"/>
    <property type="match status" value="1"/>
</dbReference>
<feature type="compositionally biased region" description="Basic and acidic residues" evidence="3">
    <location>
        <begin position="85"/>
        <end position="100"/>
    </location>
</feature>
<feature type="domain" description="KIND" evidence="6">
    <location>
        <begin position="1"/>
        <end position="85"/>
    </location>
</feature>
<feature type="region of interest" description="Disordered" evidence="3">
    <location>
        <begin position="605"/>
        <end position="637"/>
    </location>
</feature>
<dbReference type="InterPro" id="IPR052074">
    <property type="entry name" value="NonRcpt_TyrProt_Phosphatase"/>
</dbReference>
<feature type="region of interest" description="Disordered" evidence="3">
    <location>
        <begin position="652"/>
        <end position="720"/>
    </location>
</feature>
<accession>L9L920</accession>
<dbReference type="SUPFAM" id="SSF50156">
    <property type="entry name" value="PDZ domain-like"/>
    <property type="match status" value="2"/>
</dbReference>
<protein>
    <submittedName>
        <fullName evidence="7">Tyrosine-protein phosphatase non-receptor type 13</fullName>
    </submittedName>
</protein>
<dbReference type="InterPro" id="IPR019748">
    <property type="entry name" value="FERM_central"/>
</dbReference>
<dbReference type="InterPro" id="IPR035963">
    <property type="entry name" value="FERM_2"/>
</dbReference>
<keyword evidence="2" id="KW-0175">Coiled coil</keyword>
<dbReference type="SUPFAM" id="SSF50729">
    <property type="entry name" value="PH domain-like"/>
    <property type="match status" value="1"/>
</dbReference>
<feature type="domain" description="PDZ" evidence="5">
    <location>
        <begin position="499"/>
        <end position="560"/>
    </location>
</feature>
<dbReference type="CDD" id="cd17195">
    <property type="entry name" value="FERM_F1_PTPN13"/>
    <property type="match status" value="1"/>
</dbReference>
<dbReference type="GO" id="GO:0005737">
    <property type="term" value="C:cytoplasm"/>
    <property type="evidence" value="ECO:0007669"/>
    <property type="project" value="TreeGrafter"/>
</dbReference>
<dbReference type="GO" id="GO:0004725">
    <property type="term" value="F:protein tyrosine phosphatase activity"/>
    <property type="evidence" value="ECO:0007669"/>
    <property type="project" value="TreeGrafter"/>
</dbReference>
<dbReference type="CDD" id="cd14473">
    <property type="entry name" value="FERM_B-lobe"/>
    <property type="match status" value="1"/>
</dbReference>
<dbReference type="SUPFAM" id="SSF47031">
    <property type="entry name" value="Second domain of FERM"/>
    <property type="match status" value="1"/>
</dbReference>
<dbReference type="Proteomes" id="UP000011518">
    <property type="component" value="Unassembled WGS sequence"/>
</dbReference>
<dbReference type="SUPFAM" id="SSF54236">
    <property type="entry name" value="Ubiquitin-like"/>
    <property type="match status" value="1"/>
</dbReference>
<evidence type="ECO:0000313" key="7">
    <source>
        <dbReference type="EMBL" id="ELW70212.1"/>
    </source>
</evidence>
<gene>
    <name evidence="7" type="ORF">TREES_T100011607</name>
</gene>
<reference evidence="8" key="2">
    <citation type="journal article" date="2013" name="Nat. Commun.">
        <title>Genome of the Chinese tree shrew.</title>
        <authorList>
            <person name="Fan Y."/>
            <person name="Huang Z.Y."/>
            <person name="Cao C.C."/>
            <person name="Chen C.S."/>
            <person name="Chen Y.X."/>
            <person name="Fan D.D."/>
            <person name="He J."/>
            <person name="Hou H.L."/>
            <person name="Hu L."/>
            <person name="Hu X.T."/>
            <person name="Jiang X.T."/>
            <person name="Lai R."/>
            <person name="Lang Y.S."/>
            <person name="Liang B."/>
            <person name="Liao S.G."/>
            <person name="Mu D."/>
            <person name="Ma Y.Y."/>
            <person name="Niu Y.Y."/>
            <person name="Sun X.Q."/>
            <person name="Xia J.Q."/>
            <person name="Xiao J."/>
            <person name="Xiong Z.Q."/>
            <person name="Xu L."/>
            <person name="Yang L."/>
            <person name="Zhang Y."/>
            <person name="Zhao W."/>
            <person name="Zhao X.D."/>
            <person name="Zheng Y.T."/>
            <person name="Zhou J.M."/>
            <person name="Zhu Y.B."/>
            <person name="Zhang G.J."/>
            <person name="Wang J."/>
            <person name="Yao Y.G."/>
        </authorList>
    </citation>
    <scope>NUCLEOTIDE SEQUENCE [LARGE SCALE GENOMIC DNA]</scope>
</reference>
<dbReference type="PROSITE" id="PS50106">
    <property type="entry name" value="PDZ"/>
    <property type="match status" value="1"/>
</dbReference>
<evidence type="ECO:0000259" key="5">
    <source>
        <dbReference type="PROSITE" id="PS50106"/>
    </source>
</evidence>
<dbReference type="FunFam" id="3.10.20.90:FF:000082">
    <property type="entry name" value="Tyrosine-protein phosphatase non-receptor type 13"/>
    <property type="match status" value="1"/>
</dbReference>